<evidence type="ECO:0000256" key="1">
    <source>
        <dbReference type="ARBA" id="ARBA00001526"/>
    </source>
</evidence>
<reference evidence="5 6" key="1">
    <citation type="submission" date="2023-11" db="EMBL/GenBank/DDBJ databases">
        <title>Paucibacter sp. nov., isolated from fresh soil in Korea.</title>
        <authorList>
            <person name="Le N.T.T."/>
        </authorList>
    </citation>
    <scope>NUCLEOTIDE SEQUENCE [LARGE SCALE GENOMIC DNA]</scope>
    <source>
        <strain evidence="5 6">R3-3</strain>
    </source>
</reference>
<comment type="similarity">
    <text evidence="2">Belongs to the class-A beta-lactamase family.</text>
</comment>
<organism evidence="5 6">
    <name type="scientific">Roseateles agri</name>
    <dbReference type="NCBI Taxonomy" id="3098619"/>
    <lineage>
        <taxon>Bacteria</taxon>
        <taxon>Pseudomonadati</taxon>
        <taxon>Pseudomonadota</taxon>
        <taxon>Betaproteobacteria</taxon>
        <taxon>Burkholderiales</taxon>
        <taxon>Sphaerotilaceae</taxon>
        <taxon>Roseateles</taxon>
    </lineage>
</organism>
<dbReference type="SUPFAM" id="SSF56601">
    <property type="entry name" value="beta-lactamase/transpeptidase-like"/>
    <property type="match status" value="1"/>
</dbReference>
<dbReference type="InterPro" id="IPR000871">
    <property type="entry name" value="Beta-lactam_class-A"/>
</dbReference>
<dbReference type="PANTHER" id="PTHR35333:SF3">
    <property type="entry name" value="BETA-LACTAMASE-TYPE TRANSPEPTIDASE FOLD CONTAINING PROTEIN"/>
    <property type="match status" value="1"/>
</dbReference>
<dbReference type="Gene3D" id="3.40.710.10">
    <property type="entry name" value="DD-peptidase/beta-lactamase superfamily"/>
    <property type="match status" value="1"/>
</dbReference>
<dbReference type="RefSeq" id="WP_320422753.1">
    <property type="nucleotide sequence ID" value="NZ_JAXCLA010000003.1"/>
</dbReference>
<evidence type="ECO:0000256" key="2">
    <source>
        <dbReference type="ARBA" id="ARBA00009009"/>
    </source>
</evidence>
<dbReference type="GO" id="GO:0016787">
    <property type="term" value="F:hydrolase activity"/>
    <property type="evidence" value="ECO:0007669"/>
    <property type="project" value="UniProtKB-KW"/>
</dbReference>
<evidence type="ECO:0000259" key="4">
    <source>
        <dbReference type="Pfam" id="PF13354"/>
    </source>
</evidence>
<gene>
    <name evidence="5" type="ORF">SNE35_10015</name>
</gene>
<dbReference type="InterPro" id="IPR012338">
    <property type="entry name" value="Beta-lactam/transpept-like"/>
</dbReference>
<dbReference type="InterPro" id="IPR045155">
    <property type="entry name" value="Beta-lactam_cat"/>
</dbReference>
<evidence type="ECO:0000313" key="6">
    <source>
        <dbReference type="Proteomes" id="UP001285263"/>
    </source>
</evidence>
<accession>A0ABU5DGJ2</accession>
<comment type="catalytic activity">
    <reaction evidence="1">
        <text>a beta-lactam + H2O = a substituted beta-amino acid</text>
        <dbReference type="Rhea" id="RHEA:20401"/>
        <dbReference type="ChEBI" id="CHEBI:15377"/>
        <dbReference type="ChEBI" id="CHEBI:35627"/>
        <dbReference type="ChEBI" id="CHEBI:140347"/>
        <dbReference type="EC" id="3.5.2.6"/>
    </reaction>
</comment>
<protein>
    <recommendedName>
        <fullName evidence="3">beta-lactamase</fullName>
        <ecNumber evidence="3">3.5.2.6</ecNumber>
    </recommendedName>
</protein>
<dbReference type="PANTHER" id="PTHR35333">
    <property type="entry name" value="BETA-LACTAMASE"/>
    <property type="match status" value="1"/>
</dbReference>
<comment type="caution">
    <text evidence="5">The sequence shown here is derived from an EMBL/GenBank/DDBJ whole genome shotgun (WGS) entry which is preliminary data.</text>
</comment>
<keyword evidence="5" id="KW-0378">Hydrolase</keyword>
<evidence type="ECO:0000256" key="3">
    <source>
        <dbReference type="ARBA" id="ARBA00012865"/>
    </source>
</evidence>
<sequence>MHRNARLAEALLAAVREQRFELTPDGLLGGAPVGQHPSIDLAVAAFPADGAAPLFANVLFSREHPQGLVAAIGVRAGAVENVRYLADRQDADGNSLAWRPGTNWQQVDWQPLAGSGPDRFVAPYPASLLKLMVLVAVARLVDQGRSAWEAPLAFEGRTRSVGDWAMDMIAISCNDATSALVTLLHASGAVAADEVHRLFESRGLTTLRFANTRPDGGWRNADGAGVGNIQMTAWDTVRLLWLLDPDAPPAPWLQAGMPPLLGASRAHVLACLRGQKLHHVLSSRSLLDAPGWVEGIPGELEFAHKTGSTENYASDAGIVRGVTPGTRRHYLIAVTSNLGSRYAPPAEGCVTTWRMPALGAAVDALMAAMLE</sequence>
<feature type="domain" description="Beta-lactamase class A catalytic" evidence="4">
    <location>
        <begin position="124"/>
        <end position="334"/>
    </location>
</feature>
<dbReference type="EMBL" id="JAXCLA010000003">
    <property type="protein sequence ID" value="MDY0744843.1"/>
    <property type="molecule type" value="Genomic_DNA"/>
</dbReference>
<dbReference type="Proteomes" id="UP001285263">
    <property type="component" value="Unassembled WGS sequence"/>
</dbReference>
<name>A0ABU5DGJ2_9BURK</name>
<dbReference type="EC" id="3.5.2.6" evidence="3"/>
<keyword evidence="6" id="KW-1185">Reference proteome</keyword>
<dbReference type="Pfam" id="PF13354">
    <property type="entry name" value="Beta-lactamase2"/>
    <property type="match status" value="1"/>
</dbReference>
<proteinExistence type="inferred from homology"/>
<evidence type="ECO:0000313" key="5">
    <source>
        <dbReference type="EMBL" id="MDY0744843.1"/>
    </source>
</evidence>